<dbReference type="AlphaFoldDB" id="A0A510X9T9"/>
<dbReference type="InterPro" id="IPR002078">
    <property type="entry name" value="Sigma_54_int"/>
</dbReference>
<dbReference type="Pfam" id="PF00158">
    <property type="entry name" value="Sigma54_activat"/>
    <property type="match status" value="1"/>
</dbReference>
<dbReference type="InterPro" id="IPR004096">
    <property type="entry name" value="V4R"/>
</dbReference>
<dbReference type="EMBL" id="BJUK01000030">
    <property type="protein sequence ID" value="GEK48202.1"/>
    <property type="molecule type" value="Genomic_DNA"/>
</dbReference>
<dbReference type="SMART" id="SM00989">
    <property type="entry name" value="V4R"/>
    <property type="match status" value="1"/>
</dbReference>
<dbReference type="InterPro" id="IPR002197">
    <property type="entry name" value="HTH_Fis"/>
</dbReference>
<dbReference type="PROSITE" id="PS00675">
    <property type="entry name" value="SIGMA54_INTERACT_1"/>
    <property type="match status" value="1"/>
</dbReference>
<dbReference type="Pfam" id="PF02954">
    <property type="entry name" value="HTH_8"/>
    <property type="match status" value="1"/>
</dbReference>
<keyword evidence="3" id="KW-0805">Transcription regulation</keyword>
<dbReference type="InterPro" id="IPR058031">
    <property type="entry name" value="AAA_lid_NorR"/>
</dbReference>
<dbReference type="InterPro" id="IPR025943">
    <property type="entry name" value="Sigma_54_int_dom_ATP-bd_2"/>
</dbReference>
<accession>A0A510X9T9</accession>
<evidence type="ECO:0000313" key="7">
    <source>
        <dbReference type="EMBL" id="GEK48202.1"/>
    </source>
</evidence>
<dbReference type="SUPFAM" id="SSF52540">
    <property type="entry name" value="P-loop containing nucleoside triphosphate hydrolases"/>
    <property type="match status" value="1"/>
</dbReference>
<dbReference type="GO" id="GO:0005524">
    <property type="term" value="F:ATP binding"/>
    <property type="evidence" value="ECO:0007669"/>
    <property type="project" value="UniProtKB-KW"/>
</dbReference>
<dbReference type="Gene3D" id="3.30.1380.20">
    <property type="entry name" value="Trafficking protein particle complex subunit 3"/>
    <property type="match status" value="1"/>
</dbReference>
<dbReference type="OrthoDB" id="9804019at2"/>
<keyword evidence="1" id="KW-0547">Nucleotide-binding</keyword>
<dbReference type="PROSITE" id="PS50045">
    <property type="entry name" value="SIGMA54_INTERACT_4"/>
    <property type="match status" value="1"/>
</dbReference>
<proteinExistence type="predicted"/>
<evidence type="ECO:0000256" key="1">
    <source>
        <dbReference type="ARBA" id="ARBA00022741"/>
    </source>
</evidence>
<feature type="domain" description="Sigma-54 factor interaction" evidence="6">
    <location>
        <begin position="241"/>
        <end position="470"/>
    </location>
</feature>
<evidence type="ECO:0000256" key="2">
    <source>
        <dbReference type="ARBA" id="ARBA00022840"/>
    </source>
</evidence>
<dbReference type="InterPro" id="IPR003593">
    <property type="entry name" value="AAA+_ATPase"/>
</dbReference>
<dbReference type="InterPro" id="IPR027417">
    <property type="entry name" value="P-loop_NTPase"/>
</dbReference>
<dbReference type="PROSITE" id="PS00676">
    <property type="entry name" value="SIGMA54_INTERACT_2"/>
    <property type="match status" value="1"/>
</dbReference>
<dbReference type="Gene3D" id="1.10.8.60">
    <property type="match status" value="1"/>
</dbReference>
<dbReference type="InterPro" id="IPR010523">
    <property type="entry name" value="XylR_N"/>
</dbReference>
<dbReference type="Gene3D" id="1.10.10.60">
    <property type="entry name" value="Homeodomain-like"/>
    <property type="match status" value="1"/>
</dbReference>
<dbReference type="Pfam" id="PF06505">
    <property type="entry name" value="XylR_N"/>
    <property type="match status" value="1"/>
</dbReference>
<name>A0A510X9T9_9GAMM</name>
<comment type="caution">
    <text evidence="7">The sequence shown here is derived from an EMBL/GenBank/DDBJ whole genome shotgun (WGS) entry which is preliminary data.</text>
</comment>
<dbReference type="CDD" id="cd00009">
    <property type="entry name" value="AAA"/>
    <property type="match status" value="1"/>
</dbReference>
<keyword evidence="8" id="KW-1185">Reference proteome</keyword>
<keyword evidence="2" id="KW-0067">ATP-binding</keyword>
<dbReference type="FunFam" id="3.40.50.300:FF:000006">
    <property type="entry name" value="DNA-binding transcriptional regulator NtrC"/>
    <property type="match status" value="1"/>
</dbReference>
<evidence type="ECO:0000256" key="5">
    <source>
        <dbReference type="ARBA" id="ARBA00023163"/>
    </source>
</evidence>
<dbReference type="GO" id="GO:0043565">
    <property type="term" value="F:sequence-specific DNA binding"/>
    <property type="evidence" value="ECO:0007669"/>
    <property type="project" value="InterPro"/>
</dbReference>
<dbReference type="InterPro" id="IPR024096">
    <property type="entry name" value="NO_sig/Golgi_transp_ligand-bd"/>
</dbReference>
<dbReference type="PANTHER" id="PTHR32071">
    <property type="entry name" value="TRANSCRIPTIONAL REGULATORY PROTEIN"/>
    <property type="match status" value="1"/>
</dbReference>
<dbReference type="Gene3D" id="3.40.50.300">
    <property type="entry name" value="P-loop containing nucleotide triphosphate hydrolases"/>
    <property type="match status" value="1"/>
</dbReference>
<dbReference type="PRINTS" id="PR01590">
    <property type="entry name" value="HTHFIS"/>
</dbReference>
<dbReference type="SUPFAM" id="SSF46689">
    <property type="entry name" value="Homeodomain-like"/>
    <property type="match status" value="1"/>
</dbReference>
<dbReference type="InterPro" id="IPR025944">
    <property type="entry name" value="Sigma_54_int_dom_CS"/>
</dbReference>
<evidence type="ECO:0000313" key="8">
    <source>
        <dbReference type="Proteomes" id="UP000321275"/>
    </source>
</evidence>
<dbReference type="InterPro" id="IPR025662">
    <property type="entry name" value="Sigma_54_int_dom_ATP-bd_1"/>
</dbReference>
<dbReference type="Pfam" id="PF02830">
    <property type="entry name" value="V4R"/>
    <property type="match status" value="1"/>
</dbReference>
<evidence type="ECO:0000259" key="6">
    <source>
        <dbReference type="PROSITE" id="PS50045"/>
    </source>
</evidence>
<gene>
    <name evidence="7" type="primary">mphR</name>
    <name evidence="7" type="ORF">HPA02_24850</name>
</gene>
<dbReference type="SUPFAM" id="SSF111126">
    <property type="entry name" value="Ligand-binding domain in the NO signalling and Golgi transport"/>
    <property type="match status" value="1"/>
</dbReference>
<dbReference type="InterPro" id="IPR009057">
    <property type="entry name" value="Homeodomain-like_sf"/>
</dbReference>
<dbReference type="GO" id="GO:0006355">
    <property type="term" value="P:regulation of DNA-templated transcription"/>
    <property type="evidence" value="ECO:0007669"/>
    <property type="project" value="InterPro"/>
</dbReference>
<protein>
    <submittedName>
        <fullName evidence="7">Sigma-54-dependent Fis family transcriptional regulator</fullName>
    </submittedName>
</protein>
<keyword evidence="4" id="KW-0238">DNA-binding</keyword>
<evidence type="ECO:0000256" key="3">
    <source>
        <dbReference type="ARBA" id="ARBA00023015"/>
    </source>
</evidence>
<evidence type="ECO:0000256" key="4">
    <source>
        <dbReference type="ARBA" id="ARBA00023125"/>
    </source>
</evidence>
<sequence>MKTSTPSDGVTPRYPDSRDILEKLRFLPEEGQIWLGEQRMLLMQLQTMATFRHEIIRTLGLKRAKSFFLRLGYHSGLKDAELARAVRGQEMSIEDGFLTGPQLHSLRGLVKVIPLALEIDPRQGHFYGEFEWQDSYEVAISEQLDSSLDEPVCWMQLGYACAYSSQFLGQEIQYREVECRGRGDERCRIIGRPAAEWEDHGAFAEHFREDPLIDELYELQSRIAYLEDDIARHKGDEHYRPIGKVPAFLGALDLIDRAARSEVPILLLGETGTGKEIMAHRAHQQSGRAEGPFVAVNCAAIPPDLIESELFGVEKGAYTGAVQSRAGRFERAHGGTLFLDELAELSPRAQASLLRVLQEKRIERVGGQHSYAIDVRIVAATHGDLMERVQDGRFRADLFYRLNAYPVTIPPLRDRRDDIRLLAEHFLARFECHYHVKTLGFTDQAMALLRAHAWPGNIRELQNIIERGVILAGDSNSIDEQALFGQHPGQKPGQTLSESGHIGQATETECGDALVSLCDRVLEAGVSLEVLETALLEKAYRESGKNVSAAARRLGMSRAALDYRLKKGGML</sequence>
<dbReference type="Proteomes" id="UP000321275">
    <property type="component" value="Unassembled WGS sequence"/>
</dbReference>
<dbReference type="SMART" id="SM00382">
    <property type="entry name" value="AAA"/>
    <property type="match status" value="1"/>
</dbReference>
<dbReference type="Pfam" id="PF25601">
    <property type="entry name" value="AAA_lid_14"/>
    <property type="match status" value="1"/>
</dbReference>
<keyword evidence="5" id="KW-0804">Transcription</keyword>
<dbReference type="PROSITE" id="PS00688">
    <property type="entry name" value="SIGMA54_INTERACT_3"/>
    <property type="match status" value="1"/>
</dbReference>
<organism evidence="7 8">
    <name type="scientific">Bisbaumannia pacifica</name>
    <dbReference type="NCBI Taxonomy" id="77098"/>
    <lineage>
        <taxon>Bacteria</taxon>
        <taxon>Pseudomonadati</taxon>
        <taxon>Pseudomonadota</taxon>
        <taxon>Gammaproteobacteria</taxon>
        <taxon>Oceanospirillales</taxon>
        <taxon>Halomonadaceae</taxon>
        <taxon>Bisbaumannia</taxon>
    </lineage>
</organism>
<dbReference type="RefSeq" id="WP_146803542.1">
    <property type="nucleotide sequence ID" value="NZ_BJUK01000030.1"/>
</dbReference>
<reference evidence="7 8" key="1">
    <citation type="submission" date="2019-07" db="EMBL/GenBank/DDBJ databases">
        <title>Whole genome shotgun sequence of Halomonas pacifica NBRC 102220.</title>
        <authorList>
            <person name="Hosoyama A."/>
            <person name="Uohara A."/>
            <person name="Ohji S."/>
            <person name="Ichikawa N."/>
        </authorList>
    </citation>
    <scope>NUCLEOTIDE SEQUENCE [LARGE SCALE GENOMIC DNA]</scope>
    <source>
        <strain evidence="7 8">NBRC 102220</strain>
    </source>
</reference>